<dbReference type="AlphaFoldDB" id="A0A9K3CTM2"/>
<sequence>MRSRYICAVLVTILCLSVESVRGEDFASFTASCGVPETVQPTYEASCYYDKLDLCTQLRSDCHTHLALLTMHRLGVIRLVEWANPSALASVVLDTLRQRMLAPLVDRMADGDGECSDPEAILRLIGRVYSGRLVSDGVLPQSPSLTICDAVNTLMAPSRGIESDLRSVRTVMAGLLMGMDTASASPTQSHMDELGSFMLQHCIYHDNLDAYNAGFIALSESGTGAPLSLSLTAPNGQMYTPPPFPIAATRHFFEHDLGLYRERSMDMRVQRMDMYTQGLGTHAHLALQDAHLASVMGVSMYNARGVAAFQAAGLSLGASLGYSLPDPLRALFRLDTVTPALVDVCLSSMLRSDPGLSKSLVDMATRGPKGTRTSIPPRLSSLLSLLAYSAVGVQGERDGEDMRAVSVGLDGSASATLSLCSPHGSAYPADSAAVSALDRLGLLVQCIRMRWTTSPHSSECDAWCAQILAHPLGQALEMDGYSVGSILYTLLHSGLPPSVFETPIY</sequence>
<dbReference type="EMBL" id="BDIP01000914">
    <property type="protein sequence ID" value="GIQ83073.1"/>
    <property type="molecule type" value="Genomic_DNA"/>
</dbReference>
<organism evidence="2 3">
    <name type="scientific">Kipferlia bialata</name>
    <dbReference type="NCBI Taxonomy" id="797122"/>
    <lineage>
        <taxon>Eukaryota</taxon>
        <taxon>Metamonada</taxon>
        <taxon>Carpediemonas-like organisms</taxon>
        <taxon>Kipferlia</taxon>
    </lineage>
</organism>
<dbReference type="Proteomes" id="UP000265618">
    <property type="component" value="Unassembled WGS sequence"/>
</dbReference>
<name>A0A9K3CTM2_9EUKA</name>
<evidence type="ECO:0000313" key="2">
    <source>
        <dbReference type="EMBL" id="GIQ83073.1"/>
    </source>
</evidence>
<evidence type="ECO:0000256" key="1">
    <source>
        <dbReference type="SAM" id="SignalP"/>
    </source>
</evidence>
<accession>A0A9K3CTM2</accession>
<keyword evidence="3" id="KW-1185">Reference proteome</keyword>
<protein>
    <submittedName>
        <fullName evidence="2">Uncharacterized protein</fullName>
    </submittedName>
</protein>
<reference evidence="2 3" key="1">
    <citation type="journal article" date="2018" name="PLoS ONE">
        <title>The draft genome of Kipferlia bialata reveals reductive genome evolution in fornicate parasites.</title>
        <authorList>
            <person name="Tanifuji G."/>
            <person name="Takabayashi S."/>
            <person name="Kume K."/>
            <person name="Takagi M."/>
            <person name="Nakayama T."/>
            <person name="Kamikawa R."/>
            <person name="Inagaki Y."/>
            <person name="Hashimoto T."/>
        </authorList>
    </citation>
    <scope>NUCLEOTIDE SEQUENCE [LARGE SCALE GENOMIC DNA]</scope>
    <source>
        <strain evidence="2">NY0173</strain>
    </source>
</reference>
<feature type="chain" id="PRO_5039947061" evidence="1">
    <location>
        <begin position="24"/>
        <end position="505"/>
    </location>
</feature>
<comment type="caution">
    <text evidence="2">The sequence shown here is derived from an EMBL/GenBank/DDBJ whole genome shotgun (WGS) entry which is preliminary data.</text>
</comment>
<keyword evidence="1" id="KW-0732">Signal</keyword>
<proteinExistence type="predicted"/>
<gene>
    <name evidence="2" type="ORF">KIPB_004325</name>
</gene>
<evidence type="ECO:0000313" key="3">
    <source>
        <dbReference type="Proteomes" id="UP000265618"/>
    </source>
</evidence>
<feature type="signal peptide" evidence="1">
    <location>
        <begin position="1"/>
        <end position="23"/>
    </location>
</feature>